<evidence type="ECO:0000256" key="6">
    <source>
        <dbReference type="SAM" id="SignalP"/>
    </source>
</evidence>
<keyword evidence="4 6" id="KW-0732">Signal</keyword>
<comment type="similarity">
    <text evidence="2">Belongs to the bacterial solute-binding protein 5 family.</text>
</comment>
<dbReference type="PROSITE" id="PS51257">
    <property type="entry name" value="PROKAR_LIPOPROTEIN"/>
    <property type="match status" value="1"/>
</dbReference>
<evidence type="ECO:0000313" key="8">
    <source>
        <dbReference type="EMBL" id="KJY60785.1"/>
    </source>
</evidence>
<keyword evidence="8" id="KW-0449">Lipoprotein</keyword>
<dbReference type="EMBL" id="JXJQ01000010">
    <property type="protein sequence ID" value="KJY60785.1"/>
    <property type="molecule type" value="Genomic_DNA"/>
</dbReference>
<accession>A0A0F4LQC0</accession>
<dbReference type="PATRIC" id="fig|1218492.5.peg.1529"/>
<dbReference type="HOGENOM" id="CLU_017028_0_4_9"/>
<protein>
    <submittedName>
        <fullName evidence="8">Oligopeptide ABC transporter, substrate-binding lipoprotein</fullName>
    </submittedName>
</protein>
<keyword evidence="3" id="KW-0813">Transport</keyword>
<dbReference type="Pfam" id="PF00496">
    <property type="entry name" value="SBP_bac_5"/>
    <property type="match status" value="1"/>
</dbReference>
<comment type="subcellular location">
    <subcellularLocation>
        <location evidence="1">Cell envelope</location>
    </subcellularLocation>
</comment>
<name>A0A0F4LQC0_9LACO</name>
<proteinExistence type="inferred from homology"/>
<dbReference type="GO" id="GO:0043190">
    <property type="term" value="C:ATP-binding cassette (ABC) transporter complex"/>
    <property type="evidence" value="ECO:0007669"/>
    <property type="project" value="InterPro"/>
</dbReference>
<dbReference type="Proteomes" id="UP000033558">
    <property type="component" value="Unassembled WGS sequence"/>
</dbReference>
<dbReference type="InterPro" id="IPR000914">
    <property type="entry name" value="SBP_5_dom"/>
</dbReference>
<evidence type="ECO:0000256" key="2">
    <source>
        <dbReference type="ARBA" id="ARBA00005695"/>
    </source>
</evidence>
<dbReference type="InterPro" id="IPR030678">
    <property type="entry name" value="Peptide/Ni-bd"/>
</dbReference>
<keyword evidence="5" id="KW-0653">Protein transport</keyword>
<sequence length="546" mass="60942">MKLKHIIAASVLTLAAAGSLAGCGSHKAAAPPNTYRIMATDIIATADPSMNTDVIGAQALTDTMDGLYRYEGNTLKPAMTTKIVKPSADGLTYVFPLRKNAKWSNGDPVTAQDFVFAWRRTVDPKTKSQYAYIYEGINNAKDITAGKKDVTALGVKALDKHTLQVTLEKPIPYFDKLMTQPMFFPQNQKVVEKWGKKFGTHSKTLVSNGPYKLVNWNSPDNTWNEVKNSKYWNAKQVKVEKLHYQVVKDPSTALNLYQSKKLDRVKLTGDTSKQMKGSKDYEIQKQNSTFYLLPNIQKQELFKNQKIRQALSLAINRDQLTKKVIGNGTIAASSFTPNDMSFDPDNKSKDFVAETSATGKKYTRYDLPAAKKLWREGLAETGNTGKNFTFTLLGDDTDNAKQITEYVQNQLGKLPGLKITLNNVPFKNRLARSDSGDFDLVLGAWNADFADPINFLTLFTSDASYNYGKWSNPQYDAAVAKSLNEDVNNPSARWQDLKDAQNIANEQQGVIPLYQNGEAWLTNSRVKNLDYGPAGNYNNVSLRLKE</sequence>
<dbReference type="PIRSF" id="PIRSF002741">
    <property type="entry name" value="MppA"/>
    <property type="match status" value="1"/>
</dbReference>
<keyword evidence="5" id="KW-0571">Peptide transport</keyword>
<dbReference type="GO" id="GO:1904680">
    <property type="term" value="F:peptide transmembrane transporter activity"/>
    <property type="evidence" value="ECO:0007669"/>
    <property type="project" value="TreeGrafter"/>
</dbReference>
<evidence type="ECO:0000256" key="3">
    <source>
        <dbReference type="ARBA" id="ARBA00022448"/>
    </source>
</evidence>
<dbReference type="InterPro" id="IPR039424">
    <property type="entry name" value="SBP_5"/>
</dbReference>
<dbReference type="CDD" id="cd08504">
    <property type="entry name" value="PBP2_OppA"/>
    <property type="match status" value="1"/>
</dbReference>
<dbReference type="Gene3D" id="3.10.105.10">
    <property type="entry name" value="Dipeptide-binding Protein, Domain 3"/>
    <property type="match status" value="1"/>
</dbReference>
<feature type="domain" description="Solute-binding protein family 5" evidence="7">
    <location>
        <begin position="75"/>
        <end position="465"/>
    </location>
</feature>
<dbReference type="STRING" id="1218492.JG30_14750"/>
<dbReference type="OrthoDB" id="403896at2"/>
<dbReference type="PANTHER" id="PTHR30290">
    <property type="entry name" value="PERIPLASMIC BINDING COMPONENT OF ABC TRANSPORTER"/>
    <property type="match status" value="1"/>
</dbReference>
<dbReference type="SUPFAM" id="SSF53850">
    <property type="entry name" value="Periplasmic binding protein-like II"/>
    <property type="match status" value="1"/>
</dbReference>
<evidence type="ECO:0000259" key="7">
    <source>
        <dbReference type="Pfam" id="PF00496"/>
    </source>
</evidence>
<dbReference type="Gene3D" id="3.90.76.10">
    <property type="entry name" value="Dipeptide-binding Protein, Domain 1"/>
    <property type="match status" value="1"/>
</dbReference>
<gene>
    <name evidence="8" type="primary">oppA</name>
    <name evidence="8" type="ORF">JG30_14750</name>
</gene>
<feature type="chain" id="PRO_5039624722" evidence="6">
    <location>
        <begin position="22"/>
        <end position="546"/>
    </location>
</feature>
<dbReference type="FunFam" id="3.90.76.10:FF:000001">
    <property type="entry name" value="Oligopeptide ABC transporter substrate-binding protein"/>
    <property type="match status" value="1"/>
</dbReference>
<evidence type="ECO:0000256" key="5">
    <source>
        <dbReference type="ARBA" id="ARBA00022856"/>
    </source>
</evidence>
<evidence type="ECO:0000256" key="1">
    <source>
        <dbReference type="ARBA" id="ARBA00004196"/>
    </source>
</evidence>
<evidence type="ECO:0000256" key="4">
    <source>
        <dbReference type="ARBA" id="ARBA00022729"/>
    </source>
</evidence>
<dbReference type="FunFam" id="3.10.105.10:FF:000001">
    <property type="entry name" value="Oligopeptide ABC transporter, oligopeptide-binding protein"/>
    <property type="match status" value="1"/>
</dbReference>
<reference evidence="8 9" key="1">
    <citation type="submission" date="2015-01" db="EMBL/GenBank/DDBJ databases">
        <title>Comparative genomics of the lactic acid bacteria isolated from the honey bee gut.</title>
        <authorList>
            <person name="Ellegaard K.M."/>
            <person name="Tamarit D."/>
            <person name="Javelind E."/>
            <person name="Olofsson T."/>
            <person name="Andersson S.G."/>
            <person name="Vasquez A."/>
        </authorList>
    </citation>
    <scope>NUCLEOTIDE SEQUENCE [LARGE SCALE GENOMIC DNA]</scope>
    <source>
        <strain evidence="8 9">Bin4</strain>
    </source>
</reference>
<dbReference type="GO" id="GO:0030288">
    <property type="term" value="C:outer membrane-bounded periplasmic space"/>
    <property type="evidence" value="ECO:0007669"/>
    <property type="project" value="UniProtKB-ARBA"/>
</dbReference>
<dbReference type="Gene3D" id="3.40.190.10">
    <property type="entry name" value="Periplasmic binding protein-like II"/>
    <property type="match status" value="1"/>
</dbReference>
<organism evidence="8 9">
    <name type="scientific">Bombilactobacillus mellifer</name>
    <dbReference type="NCBI Taxonomy" id="1218492"/>
    <lineage>
        <taxon>Bacteria</taxon>
        <taxon>Bacillati</taxon>
        <taxon>Bacillota</taxon>
        <taxon>Bacilli</taxon>
        <taxon>Lactobacillales</taxon>
        <taxon>Lactobacillaceae</taxon>
        <taxon>Bombilactobacillus</taxon>
    </lineage>
</organism>
<dbReference type="PANTHER" id="PTHR30290:SF10">
    <property type="entry name" value="PERIPLASMIC OLIGOPEPTIDE-BINDING PROTEIN-RELATED"/>
    <property type="match status" value="1"/>
</dbReference>
<keyword evidence="9" id="KW-1185">Reference proteome</keyword>
<dbReference type="RefSeq" id="WP_046317618.1">
    <property type="nucleotide sequence ID" value="NZ_JBHSZT010000005.1"/>
</dbReference>
<comment type="caution">
    <text evidence="8">The sequence shown here is derived from an EMBL/GenBank/DDBJ whole genome shotgun (WGS) entry which is preliminary data.</text>
</comment>
<dbReference type="AlphaFoldDB" id="A0A0F4LQC0"/>
<feature type="signal peptide" evidence="6">
    <location>
        <begin position="1"/>
        <end position="21"/>
    </location>
</feature>
<dbReference type="GO" id="GO:0015833">
    <property type="term" value="P:peptide transport"/>
    <property type="evidence" value="ECO:0007669"/>
    <property type="project" value="UniProtKB-KW"/>
</dbReference>
<evidence type="ECO:0000313" key="9">
    <source>
        <dbReference type="Proteomes" id="UP000033558"/>
    </source>
</evidence>